<feature type="compositionally biased region" description="Low complexity" evidence="4">
    <location>
        <begin position="232"/>
        <end position="245"/>
    </location>
</feature>
<feature type="region of interest" description="Disordered" evidence="4">
    <location>
        <begin position="222"/>
        <end position="245"/>
    </location>
</feature>
<dbReference type="InterPro" id="IPR005202">
    <property type="entry name" value="TF_GRAS"/>
</dbReference>
<proteinExistence type="inferred from homology"/>
<feature type="region of interest" description="SAW" evidence="3">
    <location>
        <begin position="550"/>
        <end position="627"/>
    </location>
</feature>
<evidence type="ECO:0000256" key="4">
    <source>
        <dbReference type="SAM" id="MobiDB-lite"/>
    </source>
</evidence>
<keyword evidence="6" id="KW-1185">Reference proteome</keyword>
<feature type="compositionally biased region" description="Polar residues" evidence="4">
    <location>
        <begin position="19"/>
        <end position="31"/>
    </location>
</feature>
<dbReference type="Pfam" id="PF03514">
    <property type="entry name" value="GRAS"/>
    <property type="match status" value="1"/>
</dbReference>
<keyword evidence="1" id="KW-0805">Transcription regulation</keyword>
<gene>
    <name evidence="5" type="primary">SCL8_1</name>
    <name evidence="5" type="ORF">CASFOL_003230</name>
</gene>
<dbReference type="PANTHER" id="PTHR31636">
    <property type="entry name" value="OSJNBA0084A10.13 PROTEIN-RELATED"/>
    <property type="match status" value="1"/>
</dbReference>
<comment type="similarity">
    <text evidence="3">Belongs to the GRAS family.</text>
</comment>
<dbReference type="GO" id="GO:0016787">
    <property type="term" value="F:hydrolase activity"/>
    <property type="evidence" value="ECO:0007669"/>
    <property type="project" value="UniProtKB-KW"/>
</dbReference>
<comment type="caution">
    <text evidence="3">Lacks conserved residue(s) required for the propagation of feature annotation.</text>
</comment>
<keyword evidence="5" id="KW-0378">Hydrolase</keyword>
<accession>A0ABD3EH31</accession>
<sequence>MSSGGIPDFFSGGRRSAGLPTTMNGSSSYNTNLNAQQQFSFRSPVAGILPDPASQIRRPDMIGKRSLAEFQLQNQGLGFYLRNVKQRHNNYQHVSPISTLSPVDFSAVPSISPEFHSINPRYTLPGVQKHRLQPLTISNRNIISNNVSARAPVPNLGYNKGFGMNNSGQGQGHGQVDQSEKNITMSHKLQELEKQLLGDEDDNETVSVVTNSEWSDTIQDLIGPAHKPISPSPTSSSSSCSSTSASPLLPCPKQALIDVAAAISDGKPEAAGELLTRLQQQVANARGTSEQRLAAYMVSAMKTRVNPTLPSPAASEAHDKESAQMLYDISPCFKLGFMAANQAILEATAEQGFEKIHVLDFDIGQGGQYVHLLHALAARNKINNNPNDAASLKITAFADKFSSAADGEDKLRIVGEGLKALANSIGVGLNFNVRSLNITELTREKLQIEGDEALAVNFAFRLYKLPDESVTTENLRDETLRRVKALSPEVMTVVEQEMNTNTAPLVARVRDAWEYYGLLFDSLDSTVSRDSLERVRIEEGLGWKMTNSVACEGRDRTERCEVFGKWRARMNMAGFQLRPVSRVIVDSLRVKLNSGTRGNPGFSVNEESGGICFGWMGRNLTVASAWR</sequence>
<dbReference type="PROSITE" id="PS50985">
    <property type="entry name" value="GRAS"/>
    <property type="match status" value="1"/>
</dbReference>
<dbReference type="GO" id="GO:0003724">
    <property type="term" value="F:RNA helicase activity"/>
    <property type="evidence" value="ECO:0007669"/>
    <property type="project" value="UniProtKB-EC"/>
</dbReference>
<evidence type="ECO:0000256" key="3">
    <source>
        <dbReference type="PROSITE-ProRule" id="PRU01191"/>
    </source>
</evidence>
<name>A0ABD3EH31_9LAMI</name>
<protein>
    <submittedName>
        <fullName evidence="5">GRAS</fullName>
        <ecNumber evidence="5">3.6.4.13</ecNumber>
    </submittedName>
</protein>
<feature type="short sequence motif" description="VHIID" evidence="3">
    <location>
        <begin position="356"/>
        <end position="360"/>
    </location>
</feature>
<feature type="region of interest" description="Disordered" evidence="4">
    <location>
        <begin position="1"/>
        <end position="31"/>
    </location>
</feature>
<organism evidence="5 6">
    <name type="scientific">Castilleja foliolosa</name>
    <dbReference type="NCBI Taxonomy" id="1961234"/>
    <lineage>
        <taxon>Eukaryota</taxon>
        <taxon>Viridiplantae</taxon>
        <taxon>Streptophyta</taxon>
        <taxon>Embryophyta</taxon>
        <taxon>Tracheophyta</taxon>
        <taxon>Spermatophyta</taxon>
        <taxon>Magnoliopsida</taxon>
        <taxon>eudicotyledons</taxon>
        <taxon>Gunneridae</taxon>
        <taxon>Pentapetalae</taxon>
        <taxon>asterids</taxon>
        <taxon>lamiids</taxon>
        <taxon>Lamiales</taxon>
        <taxon>Orobanchaceae</taxon>
        <taxon>Pedicularideae</taxon>
        <taxon>Castillejinae</taxon>
        <taxon>Castilleja</taxon>
    </lineage>
</organism>
<dbReference type="Proteomes" id="UP001632038">
    <property type="component" value="Unassembled WGS sequence"/>
</dbReference>
<comment type="caution">
    <text evidence="5">The sequence shown here is derived from an EMBL/GenBank/DDBJ whole genome shotgun (WGS) entry which is preliminary data.</text>
</comment>
<dbReference type="AlphaFoldDB" id="A0ABD3EH31"/>
<dbReference type="EMBL" id="JAVIJP010000005">
    <property type="protein sequence ID" value="KAL3653549.1"/>
    <property type="molecule type" value="Genomic_DNA"/>
</dbReference>
<evidence type="ECO:0000256" key="1">
    <source>
        <dbReference type="ARBA" id="ARBA00023015"/>
    </source>
</evidence>
<evidence type="ECO:0000313" key="5">
    <source>
        <dbReference type="EMBL" id="KAL3653549.1"/>
    </source>
</evidence>
<evidence type="ECO:0000256" key="2">
    <source>
        <dbReference type="ARBA" id="ARBA00023163"/>
    </source>
</evidence>
<reference evidence="6" key="1">
    <citation type="journal article" date="2024" name="IScience">
        <title>Strigolactones Initiate the Formation of Haustorium-like Structures in Castilleja.</title>
        <authorList>
            <person name="Buerger M."/>
            <person name="Peterson D."/>
            <person name="Chory J."/>
        </authorList>
    </citation>
    <scope>NUCLEOTIDE SEQUENCE [LARGE SCALE GENOMIC DNA]</scope>
</reference>
<dbReference type="EC" id="3.6.4.13" evidence="5"/>
<keyword evidence="2" id="KW-0804">Transcription</keyword>
<evidence type="ECO:0000313" key="6">
    <source>
        <dbReference type="Proteomes" id="UP001632038"/>
    </source>
</evidence>